<proteinExistence type="predicted"/>
<keyword evidence="3" id="KW-1185">Reference proteome</keyword>
<sequence>MVPILKLLEQHSDLSMNYSELIKKERELQSRLESVEDVEEENELEQAIIKIEAEKRDVKTKFYDTVKQLKIRQITHFDEHLEPIA</sequence>
<evidence type="ECO:0000256" key="1">
    <source>
        <dbReference type="SAM" id="Coils"/>
    </source>
</evidence>
<name>G0NZ20_CAEBE</name>
<dbReference type="EMBL" id="GL379986">
    <property type="protein sequence ID" value="EGT41031.1"/>
    <property type="molecule type" value="Genomic_DNA"/>
</dbReference>
<dbReference type="AlphaFoldDB" id="G0NZ20"/>
<keyword evidence="1" id="KW-0175">Coiled coil</keyword>
<dbReference type="InParanoid" id="G0NZ20"/>
<reference evidence="3" key="1">
    <citation type="submission" date="2011-07" db="EMBL/GenBank/DDBJ databases">
        <authorList>
            <consortium name="Caenorhabditis brenneri Sequencing and Analysis Consortium"/>
            <person name="Wilson R.K."/>
        </authorList>
    </citation>
    <scope>NUCLEOTIDE SEQUENCE [LARGE SCALE GENOMIC DNA]</scope>
    <source>
        <strain evidence="3">PB2801</strain>
    </source>
</reference>
<accession>G0NZ20</accession>
<dbReference type="HOGENOM" id="CLU_2514636_0_0_1"/>
<evidence type="ECO:0000313" key="3">
    <source>
        <dbReference type="Proteomes" id="UP000008068"/>
    </source>
</evidence>
<dbReference type="Proteomes" id="UP000008068">
    <property type="component" value="Unassembled WGS sequence"/>
</dbReference>
<feature type="coiled-coil region" evidence="1">
    <location>
        <begin position="18"/>
        <end position="61"/>
    </location>
</feature>
<protein>
    <submittedName>
        <fullName evidence="2">Uncharacterized protein</fullName>
    </submittedName>
</protein>
<gene>
    <name evidence="2" type="ORF">CAEBREN_18750</name>
</gene>
<evidence type="ECO:0000313" key="2">
    <source>
        <dbReference type="EMBL" id="EGT41031.1"/>
    </source>
</evidence>
<organism evidence="3">
    <name type="scientific">Caenorhabditis brenneri</name>
    <name type="common">Nematode worm</name>
    <dbReference type="NCBI Taxonomy" id="135651"/>
    <lineage>
        <taxon>Eukaryota</taxon>
        <taxon>Metazoa</taxon>
        <taxon>Ecdysozoa</taxon>
        <taxon>Nematoda</taxon>
        <taxon>Chromadorea</taxon>
        <taxon>Rhabditida</taxon>
        <taxon>Rhabditina</taxon>
        <taxon>Rhabditomorpha</taxon>
        <taxon>Rhabditoidea</taxon>
        <taxon>Rhabditidae</taxon>
        <taxon>Peloderinae</taxon>
        <taxon>Caenorhabditis</taxon>
    </lineage>
</organism>